<evidence type="ECO:0000313" key="2">
    <source>
        <dbReference type="Proteomes" id="UP000516260"/>
    </source>
</evidence>
<proteinExistence type="predicted"/>
<accession>A0A4Z2BZM7</accession>
<gene>
    <name evidence="1" type="ORF">fugu_015749</name>
</gene>
<dbReference type="EMBL" id="SWLE01000008">
    <property type="protein sequence ID" value="TNM97593.1"/>
    <property type="molecule type" value="Genomic_DNA"/>
</dbReference>
<dbReference type="AlphaFoldDB" id="A0A4Z2BZM7"/>
<keyword evidence="2" id="KW-1185">Reference proteome</keyword>
<comment type="caution">
    <text evidence="1">The sequence shown here is derived from an EMBL/GenBank/DDBJ whole genome shotgun (WGS) entry which is preliminary data.</text>
</comment>
<evidence type="ECO:0000313" key="1">
    <source>
        <dbReference type="EMBL" id="TNM97593.1"/>
    </source>
</evidence>
<name>A0A4Z2BZM7_9TELE</name>
<reference evidence="1 2" key="1">
    <citation type="submission" date="2019-04" db="EMBL/GenBank/DDBJ databases">
        <title>The sequence and de novo assembly of Takifugu bimaculatus genome using PacBio and Hi-C technologies.</title>
        <authorList>
            <person name="Xu P."/>
            <person name="Liu B."/>
            <person name="Zhou Z."/>
        </authorList>
    </citation>
    <scope>NUCLEOTIDE SEQUENCE [LARGE SCALE GENOMIC DNA]</scope>
    <source>
        <strain evidence="1">TB-2018</strain>
        <tissue evidence="1">Muscle</tissue>
    </source>
</reference>
<dbReference type="Proteomes" id="UP000516260">
    <property type="component" value="Chromosome 16"/>
</dbReference>
<organism evidence="1 2">
    <name type="scientific">Takifugu bimaculatus</name>
    <dbReference type="NCBI Taxonomy" id="433685"/>
    <lineage>
        <taxon>Eukaryota</taxon>
        <taxon>Metazoa</taxon>
        <taxon>Chordata</taxon>
        <taxon>Craniata</taxon>
        <taxon>Vertebrata</taxon>
        <taxon>Euteleostomi</taxon>
        <taxon>Actinopterygii</taxon>
        <taxon>Neopterygii</taxon>
        <taxon>Teleostei</taxon>
        <taxon>Neoteleostei</taxon>
        <taxon>Acanthomorphata</taxon>
        <taxon>Eupercaria</taxon>
        <taxon>Tetraodontiformes</taxon>
        <taxon>Tetradontoidea</taxon>
        <taxon>Tetraodontidae</taxon>
        <taxon>Takifugu</taxon>
    </lineage>
</organism>
<protein>
    <submittedName>
        <fullName evidence="1">Uncharacterized protein</fullName>
    </submittedName>
</protein>
<sequence length="197" mass="22880">MPVFPSISGHEISSGVIVMLLQYGTRKIDFLGKDRAEKEWAKAWKSNFLHPVLYYYQTLPTKKDMKFRPKGWPLPKPKAIHHIIENFFTEWHAPKIHIQPLRRFLEHCMQTDLRAFYAESCFSSSLTHCKPPLFCQEGYLKHHGVTRRIQPWRDSYDPVIMTFKQGASQDASEADSTFSKYLAQAGMLFSSGLKLEL</sequence>